<evidence type="ECO:0000256" key="2">
    <source>
        <dbReference type="ARBA" id="ARBA00022475"/>
    </source>
</evidence>
<keyword evidence="5 6" id="KW-0472">Membrane</keyword>
<feature type="transmembrane region" description="Helical" evidence="6">
    <location>
        <begin position="164"/>
        <end position="183"/>
    </location>
</feature>
<protein>
    <submittedName>
        <fullName evidence="7">YitT family protein</fullName>
    </submittedName>
</protein>
<dbReference type="OrthoDB" id="9779786at2"/>
<evidence type="ECO:0000313" key="8">
    <source>
        <dbReference type="Proteomes" id="UP000279446"/>
    </source>
</evidence>
<evidence type="ECO:0000313" key="7">
    <source>
        <dbReference type="EMBL" id="RUT48771.1"/>
    </source>
</evidence>
<comment type="subcellular location">
    <subcellularLocation>
        <location evidence="1">Cell membrane</location>
        <topology evidence="1">Multi-pass membrane protein</topology>
    </subcellularLocation>
</comment>
<dbReference type="EMBL" id="RZNY01000001">
    <property type="protein sequence ID" value="RUT48771.1"/>
    <property type="molecule type" value="Genomic_DNA"/>
</dbReference>
<evidence type="ECO:0000256" key="1">
    <source>
        <dbReference type="ARBA" id="ARBA00004651"/>
    </source>
</evidence>
<evidence type="ECO:0000256" key="6">
    <source>
        <dbReference type="SAM" id="Phobius"/>
    </source>
</evidence>
<proteinExistence type="predicted"/>
<keyword evidence="4 6" id="KW-1133">Transmembrane helix</keyword>
<feature type="transmembrane region" description="Helical" evidence="6">
    <location>
        <begin position="122"/>
        <end position="143"/>
    </location>
</feature>
<dbReference type="GO" id="GO:0005886">
    <property type="term" value="C:plasma membrane"/>
    <property type="evidence" value="ECO:0007669"/>
    <property type="project" value="UniProtKB-SubCell"/>
</dbReference>
<dbReference type="InterPro" id="IPR003740">
    <property type="entry name" value="YitT"/>
</dbReference>
<dbReference type="Proteomes" id="UP000279446">
    <property type="component" value="Unassembled WGS sequence"/>
</dbReference>
<keyword evidence="2" id="KW-1003">Cell membrane</keyword>
<keyword evidence="3 6" id="KW-0812">Transmembrane</keyword>
<dbReference type="AlphaFoldDB" id="A0A433YG09"/>
<dbReference type="Pfam" id="PF02588">
    <property type="entry name" value="YitT_membrane"/>
    <property type="match status" value="1"/>
</dbReference>
<feature type="transmembrane region" description="Helical" evidence="6">
    <location>
        <begin position="189"/>
        <end position="206"/>
    </location>
</feature>
<evidence type="ECO:0000256" key="3">
    <source>
        <dbReference type="ARBA" id="ARBA00022692"/>
    </source>
</evidence>
<evidence type="ECO:0000256" key="5">
    <source>
        <dbReference type="ARBA" id="ARBA00023136"/>
    </source>
</evidence>
<feature type="transmembrane region" description="Helical" evidence="6">
    <location>
        <begin position="89"/>
        <end position="110"/>
    </location>
</feature>
<feature type="transmembrane region" description="Helical" evidence="6">
    <location>
        <begin position="23"/>
        <end position="45"/>
    </location>
</feature>
<dbReference type="PANTHER" id="PTHR33545">
    <property type="entry name" value="UPF0750 MEMBRANE PROTEIN YITT-RELATED"/>
    <property type="match status" value="1"/>
</dbReference>
<feature type="transmembrane region" description="Helical" evidence="6">
    <location>
        <begin position="57"/>
        <end position="77"/>
    </location>
</feature>
<organism evidence="7 8">
    <name type="scientific">Paenibacillus anaericanus</name>
    <dbReference type="NCBI Taxonomy" id="170367"/>
    <lineage>
        <taxon>Bacteria</taxon>
        <taxon>Bacillati</taxon>
        <taxon>Bacillota</taxon>
        <taxon>Bacilli</taxon>
        <taxon>Bacillales</taxon>
        <taxon>Paenibacillaceae</taxon>
        <taxon>Paenibacillus</taxon>
    </lineage>
</organism>
<reference evidence="7 8" key="1">
    <citation type="submission" date="2018-12" db="EMBL/GenBank/DDBJ databases">
        <authorList>
            <person name="Sun L."/>
            <person name="Chen Z."/>
        </authorList>
    </citation>
    <scope>NUCLEOTIDE SEQUENCE [LARGE SCALE GENOMIC DNA]</scope>
    <source>
        <strain evidence="7 8">DSM 15890</strain>
    </source>
</reference>
<dbReference type="RefSeq" id="WP_127190363.1">
    <property type="nucleotide sequence ID" value="NZ_JAUSSS010000023.1"/>
</dbReference>
<sequence>MRNKLTAFSPVDRRRLHWRINPILINILGVIVGALLASVGLELFLMPHGIVVGGMTGLSAIMAFYTEMRLGLFLFLLNLPLVLLQRKNISASFSLLTVLGLLVFSISAILLHPYPALTASPIPAAIGGGLSLGFGIGLAVRFGGSLDTAQNTAEWINFKLPLSADWLVLILNCSILSLAGFHFGFEQALYSVIAYILAFETVKISLSNFRYSRTFTITSLYCYEIQEALLIRLNRQSQLLEPPHNGKSGTLLCKSDLWEATRLKALVKDYDRDSTITLKE</sequence>
<name>A0A433YG09_9BACL</name>
<evidence type="ECO:0000256" key="4">
    <source>
        <dbReference type="ARBA" id="ARBA00022989"/>
    </source>
</evidence>
<comment type="caution">
    <text evidence="7">The sequence shown here is derived from an EMBL/GenBank/DDBJ whole genome shotgun (WGS) entry which is preliminary data.</text>
</comment>
<keyword evidence="8" id="KW-1185">Reference proteome</keyword>
<gene>
    <name evidence="7" type="ORF">EJP82_02230</name>
</gene>
<dbReference type="InterPro" id="IPR051461">
    <property type="entry name" value="UPF0750_membrane"/>
</dbReference>
<accession>A0A433YG09</accession>
<dbReference type="PANTHER" id="PTHR33545:SF3">
    <property type="entry name" value="UPF0750 MEMBRANE PROTEIN YQFU"/>
    <property type="match status" value="1"/>
</dbReference>